<dbReference type="SMART" id="SM00912">
    <property type="entry name" value="Haemagg_act"/>
    <property type="match status" value="1"/>
</dbReference>
<keyword evidence="2" id="KW-0964">Secreted</keyword>
<dbReference type="SUPFAM" id="SSF51126">
    <property type="entry name" value="Pectin lyase-like"/>
    <property type="match status" value="1"/>
</dbReference>
<accession>H1S6C2</accession>
<comment type="caution">
    <text evidence="6">The sequence shown here is derived from an EMBL/GenBank/DDBJ whole genome shotgun (WGS) entry which is preliminary data.</text>
</comment>
<dbReference type="NCBIfam" id="TIGR01901">
    <property type="entry name" value="adhes_NPXG"/>
    <property type="match status" value="1"/>
</dbReference>
<dbReference type="Proteomes" id="UP000005808">
    <property type="component" value="Unassembled WGS sequence"/>
</dbReference>
<name>H1S6C2_9BURK</name>
<evidence type="ECO:0000313" key="6">
    <source>
        <dbReference type="EMBL" id="EHP41946.1"/>
    </source>
</evidence>
<evidence type="ECO:0000256" key="3">
    <source>
        <dbReference type="ARBA" id="ARBA00022729"/>
    </source>
</evidence>
<reference evidence="6 7" key="1">
    <citation type="journal article" date="2012" name="J. Bacteriol.">
        <title>De Novo Genome Project of Cupriavidus basilensis OR16.</title>
        <authorList>
            <person name="Cserhati M."/>
            <person name="Kriszt B."/>
            <person name="Szoboszlay S."/>
            <person name="Toth A."/>
            <person name="Szabo I."/>
            <person name="Tancsics A."/>
            <person name="Nagy I."/>
            <person name="Horvath B."/>
            <person name="Nagy I."/>
            <person name="Kukolya J."/>
        </authorList>
    </citation>
    <scope>NUCLEOTIDE SEQUENCE [LARGE SCALE GENOMIC DNA]</scope>
    <source>
        <strain evidence="6 7">OR16</strain>
    </source>
</reference>
<evidence type="ECO:0000256" key="4">
    <source>
        <dbReference type="SAM" id="SignalP"/>
    </source>
</evidence>
<dbReference type="Pfam" id="PF05860">
    <property type="entry name" value="TPS"/>
    <property type="match status" value="1"/>
</dbReference>
<protein>
    <submittedName>
        <fullName evidence="6">Filamentous hemagglutinin outer membrane protein</fullName>
    </submittedName>
</protein>
<proteinExistence type="predicted"/>
<dbReference type="PANTHER" id="PTHR12338:SF8">
    <property type="entry name" value="HEME_HEMOPEXIN-BINDING PROTEIN"/>
    <property type="match status" value="1"/>
</dbReference>
<evidence type="ECO:0000313" key="7">
    <source>
        <dbReference type="Proteomes" id="UP000005808"/>
    </source>
</evidence>
<comment type="subcellular location">
    <subcellularLocation>
        <location evidence="1">Secreted</location>
    </subcellularLocation>
</comment>
<dbReference type="PATRIC" id="fig|1127483.3.peg.3449"/>
<evidence type="ECO:0000256" key="2">
    <source>
        <dbReference type="ARBA" id="ARBA00022525"/>
    </source>
</evidence>
<dbReference type="PANTHER" id="PTHR12338">
    <property type="entry name" value="AUTOTRANSPORTER"/>
    <property type="match status" value="1"/>
</dbReference>
<dbReference type="Gene3D" id="2.160.20.10">
    <property type="entry name" value="Single-stranded right-handed beta-helix, Pectin lyase-like"/>
    <property type="match status" value="1"/>
</dbReference>
<evidence type="ECO:0000256" key="1">
    <source>
        <dbReference type="ARBA" id="ARBA00004613"/>
    </source>
</evidence>
<dbReference type="InterPro" id="IPR050909">
    <property type="entry name" value="Bact_Autotransporter_VF"/>
</dbReference>
<keyword evidence="3 4" id="KW-0732">Signal</keyword>
<dbReference type="InterPro" id="IPR008638">
    <property type="entry name" value="FhaB/CdiA-like_TPS"/>
</dbReference>
<dbReference type="GO" id="GO:0005576">
    <property type="term" value="C:extracellular region"/>
    <property type="evidence" value="ECO:0007669"/>
    <property type="project" value="UniProtKB-SubCell"/>
</dbReference>
<feature type="chain" id="PRO_5003554220" evidence="4">
    <location>
        <begin position="48"/>
        <end position="1830"/>
    </location>
</feature>
<evidence type="ECO:0000259" key="5">
    <source>
        <dbReference type="SMART" id="SM00912"/>
    </source>
</evidence>
<dbReference type="EMBL" id="AHJE01000042">
    <property type="protein sequence ID" value="EHP41946.1"/>
    <property type="molecule type" value="Genomic_DNA"/>
</dbReference>
<dbReference type="RefSeq" id="WP_006158966.1">
    <property type="nucleotide sequence ID" value="NZ_AHJE01000042.1"/>
</dbReference>
<organism evidence="6 7">
    <name type="scientific">Cupriavidus basilensis OR16</name>
    <dbReference type="NCBI Taxonomy" id="1127483"/>
    <lineage>
        <taxon>Bacteria</taxon>
        <taxon>Pseudomonadati</taxon>
        <taxon>Pseudomonadota</taxon>
        <taxon>Betaproteobacteria</taxon>
        <taxon>Burkholderiales</taxon>
        <taxon>Burkholderiaceae</taxon>
        <taxon>Cupriavidus</taxon>
    </lineage>
</organism>
<dbReference type="InterPro" id="IPR011050">
    <property type="entry name" value="Pectin_lyase_fold/virulence"/>
</dbReference>
<dbReference type="OrthoDB" id="218680at2"/>
<sequence>MNMRVHYKKMPSRQTTRFCRTALTIRPLAHAIALLMAAGGTMQSAHAQQAFSRAWMAQKNMMQDTAAATGRLPNGQPAASLTNPLAQQQRASEQLQRSIDNLNVAARGIAAMQAAQAAARQAAMNDASVPDGLAEGGLKVDTNSLTAGWVNARLLNKETGQKAVDGRTQVTIQQTADKAILNWETFNVGRNTTVQFDQQPSWAVLNRVNDPQARPSQIQGQIKADGTVMIVNRNGIVFSGSSQVDTRNLVAAAAGMTDSQFRKGLYSDALGVGYVPTFANDLVTTPSTSSNGIATGDVIVQAGARIETRKPQSVTEGGGYVLLAGREAHNHGSISTPGGQVTLAAGDSFIIRKGVGTDANQDSSTRGNEVLVQRSAGSLAGRVSNSGLLQAATGDITLVGQSVEQAGVALSSTSVTTRGTLHLKAVGDAASRVILAPGSVSAILLDDSNATALDAQRDALVKDSARISDGSGYSRRDLSLVKIDASGDVDFQSGSTTLATGGQVMVDAARRTRVADRAVIDVAGAVGVSVAMESNNVMINVQGNEQRDAPLNRDSKLLNNANIWIDRRTLVRVAAGTNGYATERMYTGGGLLEVSGYLSTGGHSIGEWAAQGGTVAFSGGELVTQAGSGINLSGGSLNVQSGSIRQTWLKGADGRLYNLATAPADNLYTGLYRGFEDTHARWGKNTTEYYYSPLIAPGSRLENGYTVGRDAGRLVVATQSAVLEGNIDTTVFQGDRQREARDAGLDGYKQSQIAVARPGQLIVGQLTPIYDSKTGMLRDSPQALVKQVEIGTVQGIADGLALTDALPDERKGKLRLDAGWINGLGLGALKLYARDGIDVGAAVQVAAGGDLALHATQVDVRADLAARGGRIALGNMINQYTSSAGGSWLDVPVAAIPAKGYTPGVSVGQGVTLDGRGQWSNLELDATRIGGLPYLNGGVVTISSTGDVTLGTGSVLDVSSGAALLAGNKIQGGRGGNITLLSNQNDMAGKGSGALRMDGELRAYGVKGGGTLTIDTGVGIAIGGGLLADSGLLPAGQSVSVNLTLAQSVTLPAGTVLASDFTYTADTVAPGQAMQGNPVFSTTRKVTLQAPWLVPRGTTWNFAVIDDKGRFYSNGNIAPAGTVLVGTSGDLAPGYVVPADVFPNGIPVPEFNSTLLAGTPLPKEVVLAEGARLLAGTKLPGAVAVKPLLVIGNAVFQSGFSRYAVAGQQGVQVARDANLAVAMPVLRFDAAAGRAVPSGAESAQMLERWLPPLWQEDPLKATLTQRGGADLALSAGSVYTQAPLVVGQGAIVTVDPGRALTLQGNGQITVDGTLNAWGGNIALLPGKLGTGNEAGRPNGIADAMSIWIGNDAVLDAAGRAITAVDARGHVYGNVGQGGTIEIGARHNLDATVVDAADAFVVVRPGARIDASGASARLDLPGLGATQVASDGGVIALSSLRGLFLDGSLRAAAGGPGAAGGTLALNLETPAYGPVDNYTQKSPSVEDAVRAARELVVAQTQGSTALAAGLRPGDRDAALLYGTGRIGVDRIGAGGFDNVALLANGVISFDGNVNLAVGQSLRLTTSAVALAANAAAGTQVNLAAPYVRLAGTTRVTPDFYYMPNPVVTPAGVALVSQGARLQVEADLLDLVGAMQIGVRGLIKRNADTSLAVERAAFDEMTLRSRGDLRMYGAASLNVPGNLTLAAAQIYPGMGDSGSVTVGQRSFLDKYGIIQREFDPARHLNIERMGDALPAMPYSVFGRLSFGAPTINQGGVVRAPLGTLELGSAGYGAVTEHLNLLPGSVSSISANGLVMPYGGSLDGLSYLHDGKDVVFNGVGNGPAKWTCAVAAR</sequence>
<gene>
    <name evidence="6" type="ORF">OR16_17172</name>
</gene>
<feature type="domain" description="Filamentous haemagglutinin FhaB/tRNA nuclease CdiA-like TPS" evidence="5">
    <location>
        <begin position="150"/>
        <end position="260"/>
    </location>
</feature>
<dbReference type="InterPro" id="IPR012334">
    <property type="entry name" value="Pectin_lyas_fold"/>
</dbReference>
<feature type="signal peptide" evidence="4">
    <location>
        <begin position="1"/>
        <end position="47"/>
    </location>
</feature>